<comment type="caution">
    <text evidence="2">The sequence shown here is derived from an EMBL/GenBank/DDBJ whole genome shotgun (WGS) entry which is preliminary data.</text>
</comment>
<dbReference type="Proteomes" id="UP000521943">
    <property type="component" value="Unassembled WGS sequence"/>
</dbReference>
<dbReference type="OrthoDB" id="3203159at2759"/>
<feature type="compositionally biased region" description="Polar residues" evidence="1">
    <location>
        <begin position="23"/>
        <end position="35"/>
    </location>
</feature>
<feature type="compositionally biased region" description="Low complexity" evidence="1">
    <location>
        <begin position="357"/>
        <end position="367"/>
    </location>
</feature>
<evidence type="ECO:0000313" key="3">
    <source>
        <dbReference type="Proteomes" id="UP000521943"/>
    </source>
</evidence>
<protein>
    <submittedName>
        <fullName evidence="2">Uncharacterized protein</fullName>
    </submittedName>
</protein>
<dbReference type="AlphaFoldDB" id="A0A8H6HLW0"/>
<dbReference type="EMBL" id="JACGCI010000074">
    <property type="protein sequence ID" value="KAF6748178.1"/>
    <property type="molecule type" value="Genomic_DNA"/>
</dbReference>
<feature type="region of interest" description="Disordered" evidence="1">
    <location>
        <begin position="19"/>
        <end position="151"/>
    </location>
</feature>
<proteinExistence type="predicted"/>
<sequence>MTPLPASSMVFGDFAARAIAGNNRPQSPISSTGPYRTSPGPNPFRSTNYLANYGPRKEAVETRRDVPVKTEYLSNANPIPQPRLEQDPRNASRSYRPPTPIVPIISRPKATRFQEPPQDPAKQQGSTHHSWEDRHEGPSGRTRTPTEDSDGYIHEEGSALGRVNNVEGPLIDGTFVREEHIDEVVLEIPTCLSTTTFARGGPDGFANIAGRYYVVLKRAEEYLGRSLPSGAHLSCAEAREFFQGEFKALDELLTHVWRYTGPTNEKGYRLDIGRWREMSSRMLKVREHTKEALVQSGEGLIDIPKWGKTGRVIDFWNLNDFEVLSVGFRAEAELFFNSVTRSVLTQTKYDNKEDENSSNVPANPPVNKGKQPERPSPVNKKPDSGTQSPEYGPYPPINELQSNPRGQQDSQAPGARTNATHHSGERTATGGYHPNPIPSASSGPLRINNPYLTPATTRMGMTEGA</sequence>
<keyword evidence="3" id="KW-1185">Reference proteome</keyword>
<feature type="region of interest" description="Disordered" evidence="1">
    <location>
        <begin position="349"/>
        <end position="465"/>
    </location>
</feature>
<evidence type="ECO:0000256" key="1">
    <source>
        <dbReference type="SAM" id="MobiDB-lite"/>
    </source>
</evidence>
<gene>
    <name evidence="2" type="ORF">DFP72DRAFT_1074642</name>
</gene>
<reference evidence="2 3" key="1">
    <citation type="submission" date="2020-07" db="EMBL/GenBank/DDBJ databases">
        <title>Comparative genomics of pyrophilous fungi reveals a link between fire events and developmental genes.</title>
        <authorList>
            <consortium name="DOE Joint Genome Institute"/>
            <person name="Steindorff A.S."/>
            <person name="Carver A."/>
            <person name="Calhoun S."/>
            <person name="Stillman K."/>
            <person name="Liu H."/>
            <person name="Lipzen A."/>
            <person name="Pangilinan J."/>
            <person name="Labutti K."/>
            <person name="Bruns T.D."/>
            <person name="Grigoriev I.V."/>
        </authorList>
    </citation>
    <scope>NUCLEOTIDE SEQUENCE [LARGE SCALE GENOMIC DNA]</scope>
    <source>
        <strain evidence="2 3">CBS 144469</strain>
    </source>
</reference>
<name>A0A8H6HLW0_9AGAR</name>
<feature type="compositionally biased region" description="Basic and acidic residues" evidence="1">
    <location>
        <begin position="55"/>
        <end position="68"/>
    </location>
</feature>
<evidence type="ECO:0000313" key="2">
    <source>
        <dbReference type="EMBL" id="KAF6748178.1"/>
    </source>
</evidence>
<organism evidence="2 3">
    <name type="scientific">Ephemerocybe angulata</name>
    <dbReference type="NCBI Taxonomy" id="980116"/>
    <lineage>
        <taxon>Eukaryota</taxon>
        <taxon>Fungi</taxon>
        <taxon>Dikarya</taxon>
        <taxon>Basidiomycota</taxon>
        <taxon>Agaricomycotina</taxon>
        <taxon>Agaricomycetes</taxon>
        <taxon>Agaricomycetidae</taxon>
        <taxon>Agaricales</taxon>
        <taxon>Agaricineae</taxon>
        <taxon>Psathyrellaceae</taxon>
        <taxon>Ephemerocybe</taxon>
    </lineage>
</organism>
<feature type="compositionally biased region" description="Polar residues" evidence="1">
    <location>
        <begin position="399"/>
        <end position="421"/>
    </location>
</feature>
<feature type="compositionally biased region" description="Basic and acidic residues" evidence="1">
    <location>
        <begin position="129"/>
        <end position="138"/>
    </location>
</feature>
<accession>A0A8H6HLW0</accession>